<dbReference type="OrthoDB" id="9803322at2"/>
<dbReference type="KEGG" id="rfo:REIFOR_03233"/>
<sequence length="71" mass="7816">MSKNDLALAFDGDGDQQVVLNSGGKSIRADRLLLRRAKQVLQARPGTTILFDAESAPARRPYCRKTAARRC</sequence>
<organism evidence="1 2">
    <name type="scientific">Reinekea forsetii</name>
    <dbReference type="NCBI Taxonomy" id="1336806"/>
    <lineage>
        <taxon>Bacteria</taxon>
        <taxon>Pseudomonadati</taxon>
        <taxon>Pseudomonadota</taxon>
        <taxon>Gammaproteobacteria</taxon>
        <taxon>Oceanospirillales</taxon>
        <taxon>Saccharospirillaceae</taxon>
        <taxon>Reinekea</taxon>
    </lineage>
</organism>
<evidence type="ECO:0000313" key="2">
    <source>
        <dbReference type="Proteomes" id="UP000229757"/>
    </source>
</evidence>
<dbReference type="Proteomes" id="UP000229757">
    <property type="component" value="Chromosome"/>
</dbReference>
<dbReference type="EMBL" id="CP011797">
    <property type="protein sequence ID" value="ATX78339.1"/>
    <property type="molecule type" value="Genomic_DNA"/>
</dbReference>
<gene>
    <name evidence="1" type="ORF">REIFOR_03233</name>
</gene>
<proteinExistence type="predicted"/>
<dbReference type="AlphaFoldDB" id="A0A2K8KWT2"/>
<dbReference type="RefSeq" id="WP_145980318.1">
    <property type="nucleotide sequence ID" value="NZ_CP011797.1"/>
</dbReference>
<accession>A0A2K8KWT2</accession>
<keyword evidence="2" id="KW-1185">Reference proteome</keyword>
<evidence type="ECO:0000313" key="1">
    <source>
        <dbReference type="EMBL" id="ATX78339.1"/>
    </source>
</evidence>
<name>A0A2K8KWT2_9GAMM</name>
<reference evidence="1 2" key="1">
    <citation type="journal article" date="2017" name="Environ. Microbiol.">
        <title>Genomic and physiological analyses of 'Reinekea forsetii' reveal a versatile opportunistic lifestyle during spring algae blooms.</title>
        <authorList>
            <person name="Avci B."/>
            <person name="Hahnke R.L."/>
            <person name="Chafee M."/>
            <person name="Fischer T."/>
            <person name="Gruber-Vodicka H."/>
            <person name="Tegetmeyer H.E."/>
            <person name="Harder J."/>
            <person name="Fuchs B.M."/>
            <person name="Amann R.I."/>
            <person name="Teeling H."/>
        </authorList>
    </citation>
    <scope>NUCLEOTIDE SEQUENCE [LARGE SCALE GENOMIC DNA]</scope>
    <source>
        <strain evidence="1 2">Hel1_31_D35</strain>
    </source>
</reference>
<protein>
    <submittedName>
        <fullName evidence="1">Uncharacterized protein</fullName>
    </submittedName>
</protein>